<gene>
    <name evidence="1" type="ORF">HJ536_20440</name>
</gene>
<organism evidence="1 2">
    <name type="scientific">Donghicola mangrovi</name>
    <dbReference type="NCBI Taxonomy" id="2729614"/>
    <lineage>
        <taxon>Bacteria</taxon>
        <taxon>Pseudomonadati</taxon>
        <taxon>Pseudomonadota</taxon>
        <taxon>Alphaproteobacteria</taxon>
        <taxon>Rhodobacterales</taxon>
        <taxon>Roseobacteraceae</taxon>
        <taxon>Donghicola</taxon>
    </lineage>
</organism>
<dbReference type="Proteomes" id="UP000592216">
    <property type="component" value="Unassembled WGS sequence"/>
</dbReference>
<name>A0A850QH86_9RHOB</name>
<reference evidence="1 2" key="1">
    <citation type="submission" date="2020-04" db="EMBL/GenBank/DDBJ databases">
        <title>Donghicola sp., a member of the Rhodobacteraceae family isolated from mangrove forest in Thailand.</title>
        <authorList>
            <person name="Charoenyingcharoen P."/>
            <person name="Yukphan P."/>
        </authorList>
    </citation>
    <scope>NUCLEOTIDE SEQUENCE [LARGE SCALE GENOMIC DNA]</scope>
    <source>
        <strain evidence="1 2">B5-SW-15</strain>
    </source>
</reference>
<protein>
    <submittedName>
        <fullName evidence="1">Uncharacterized protein</fullName>
    </submittedName>
</protein>
<dbReference type="EMBL" id="JABCJE010000025">
    <property type="protein sequence ID" value="NVO25725.1"/>
    <property type="molecule type" value="Genomic_DNA"/>
</dbReference>
<dbReference type="AlphaFoldDB" id="A0A850QH86"/>
<evidence type="ECO:0000313" key="1">
    <source>
        <dbReference type="EMBL" id="NVO25725.1"/>
    </source>
</evidence>
<proteinExistence type="predicted"/>
<comment type="caution">
    <text evidence="1">The sequence shown here is derived from an EMBL/GenBank/DDBJ whole genome shotgun (WGS) entry which is preliminary data.</text>
</comment>
<evidence type="ECO:0000313" key="2">
    <source>
        <dbReference type="Proteomes" id="UP000592216"/>
    </source>
</evidence>
<accession>A0A850QH86</accession>
<dbReference type="RefSeq" id="WP_177159237.1">
    <property type="nucleotide sequence ID" value="NZ_JABCJE010000025.1"/>
</dbReference>
<sequence length="88" mass="9845">MHPQLANDIATLIEIVNTRILAGTSEVPFEERPRVVIGRYEPPMMKQLDPSAMALRVQVEVLAEFMRMILNTLDIVAAIIVSDELLDA</sequence>